<reference evidence="1" key="1">
    <citation type="journal article" date="2023" name="Plant J.">
        <title>The genome of the king protea, Protea cynaroides.</title>
        <authorList>
            <person name="Chang J."/>
            <person name="Duong T.A."/>
            <person name="Schoeman C."/>
            <person name="Ma X."/>
            <person name="Roodt D."/>
            <person name="Barker N."/>
            <person name="Li Z."/>
            <person name="Van de Peer Y."/>
            <person name="Mizrachi E."/>
        </authorList>
    </citation>
    <scope>NUCLEOTIDE SEQUENCE</scope>
    <source>
        <tissue evidence="1">Young leaves</tissue>
    </source>
</reference>
<evidence type="ECO:0000313" key="2">
    <source>
        <dbReference type="Proteomes" id="UP001141806"/>
    </source>
</evidence>
<name>A0A9Q0R2S8_9MAGN</name>
<organism evidence="1 2">
    <name type="scientific">Protea cynaroides</name>
    <dbReference type="NCBI Taxonomy" id="273540"/>
    <lineage>
        <taxon>Eukaryota</taxon>
        <taxon>Viridiplantae</taxon>
        <taxon>Streptophyta</taxon>
        <taxon>Embryophyta</taxon>
        <taxon>Tracheophyta</taxon>
        <taxon>Spermatophyta</taxon>
        <taxon>Magnoliopsida</taxon>
        <taxon>Proteales</taxon>
        <taxon>Proteaceae</taxon>
        <taxon>Protea</taxon>
    </lineage>
</organism>
<gene>
    <name evidence="1" type="ORF">NE237_031729</name>
</gene>
<keyword evidence="2" id="KW-1185">Reference proteome</keyword>
<dbReference type="Proteomes" id="UP001141806">
    <property type="component" value="Unassembled WGS sequence"/>
</dbReference>
<proteinExistence type="predicted"/>
<evidence type="ECO:0000313" key="1">
    <source>
        <dbReference type="EMBL" id="KAJ4980892.1"/>
    </source>
</evidence>
<protein>
    <submittedName>
        <fullName evidence="1">Uncharacterized protein</fullName>
    </submittedName>
</protein>
<dbReference type="AlphaFoldDB" id="A0A9Q0R2S8"/>
<dbReference type="EMBL" id="JAMYWD010000001">
    <property type="protein sequence ID" value="KAJ4980892.1"/>
    <property type="molecule type" value="Genomic_DNA"/>
</dbReference>
<accession>A0A9Q0R2S8</accession>
<sequence length="195" mass="22341">MSLSTRGFLGSGYCLLFFEVDVSKVIIVDEVLFFSRNPRGLNVCLIVKLPSQLFECLPDRQFSIEYRNYGKMLTKPFLNVCKFILPVIDFCFRAGHRLHTSWYFYLKAQKLAHIAAPLLAVIGMMEQLQLVNIGELDWGMGNFLCLQLSNELELLWHIFPLRSNYALAILFVAKLVSETNDRMLEQIQVAINSGP</sequence>
<comment type="caution">
    <text evidence="1">The sequence shown here is derived from an EMBL/GenBank/DDBJ whole genome shotgun (WGS) entry which is preliminary data.</text>
</comment>